<dbReference type="OrthoDB" id="1185352at2"/>
<evidence type="ECO:0000313" key="2">
    <source>
        <dbReference type="EMBL" id="SEG10137.1"/>
    </source>
</evidence>
<dbReference type="RefSeq" id="WP_103925139.1">
    <property type="nucleotide sequence ID" value="NZ_FNVR01000013.1"/>
</dbReference>
<dbReference type="Proteomes" id="UP000236736">
    <property type="component" value="Unassembled WGS sequence"/>
</dbReference>
<gene>
    <name evidence="2" type="ORF">SAMN03080598_02485</name>
</gene>
<dbReference type="InterPro" id="IPR050789">
    <property type="entry name" value="Diverse_Enzym_Activities"/>
</dbReference>
<name>A0A1H5XFK9_9BACT</name>
<feature type="domain" description="Beta-lactamase-related" evidence="1">
    <location>
        <begin position="82"/>
        <end position="347"/>
    </location>
</feature>
<dbReference type="Pfam" id="PF00144">
    <property type="entry name" value="Beta-lactamase"/>
    <property type="match status" value="1"/>
</dbReference>
<dbReference type="Gene3D" id="3.40.710.10">
    <property type="entry name" value="DD-peptidase/beta-lactamase superfamily"/>
    <property type="match status" value="1"/>
</dbReference>
<proteinExistence type="predicted"/>
<organism evidence="2 3">
    <name type="scientific">Algoriphagus boritolerans DSM 17298 = JCM 18970</name>
    <dbReference type="NCBI Taxonomy" id="1120964"/>
    <lineage>
        <taxon>Bacteria</taxon>
        <taxon>Pseudomonadati</taxon>
        <taxon>Bacteroidota</taxon>
        <taxon>Cytophagia</taxon>
        <taxon>Cytophagales</taxon>
        <taxon>Cyclobacteriaceae</taxon>
        <taxon>Algoriphagus</taxon>
    </lineage>
</organism>
<sequence length="381" mass="42728">MTQNPLPFLVRNTLVPLLVLGFILLKWQEAEAQSAKSSANTGLYFPPNESSIWEKLPLAELGWDQNALAEMLAWLPTQDTRAFLILKDGKIVVEEYWGSKLTGVGEMDQNSYWYWASAGKTLTAAMVGLAQQEKLLSINDRTQKFLGPGWTSMPAKQERKIRLKHHLTLTTGIDDKVSNLDDFSPSNFKYHSKPGTKWSYHNATYTMLVQVLVNASGMDFQTYFKEKLGNKIGMKGFWQKSGLNTVFYSDARSFARFGLLLLGKGKWDGNQIWSGDYFDEMTESSQNSNPSYGYLTWLNGKSSYLLPELKSPISGSLIPQAPADMYQAMGKNGQILMVIPSQNLVIIRMGGAPGELPVPAFLVRQLWERLSKVMTPTIQGN</sequence>
<evidence type="ECO:0000313" key="3">
    <source>
        <dbReference type="Proteomes" id="UP000236736"/>
    </source>
</evidence>
<dbReference type="PANTHER" id="PTHR43283:SF7">
    <property type="entry name" value="BETA-LACTAMASE-RELATED DOMAIN-CONTAINING PROTEIN"/>
    <property type="match status" value="1"/>
</dbReference>
<reference evidence="3" key="1">
    <citation type="submission" date="2016-10" db="EMBL/GenBank/DDBJ databases">
        <authorList>
            <person name="Varghese N."/>
            <person name="Submissions S."/>
        </authorList>
    </citation>
    <scope>NUCLEOTIDE SEQUENCE [LARGE SCALE GENOMIC DNA]</scope>
    <source>
        <strain evidence="3">DSM 17298</strain>
    </source>
</reference>
<dbReference type="InterPro" id="IPR012338">
    <property type="entry name" value="Beta-lactam/transpept-like"/>
</dbReference>
<dbReference type="PANTHER" id="PTHR43283">
    <property type="entry name" value="BETA-LACTAMASE-RELATED"/>
    <property type="match status" value="1"/>
</dbReference>
<dbReference type="AlphaFoldDB" id="A0A1H5XFK9"/>
<dbReference type="EMBL" id="FNVR01000013">
    <property type="protein sequence ID" value="SEG10137.1"/>
    <property type="molecule type" value="Genomic_DNA"/>
</dbReference>
<dbReference type="STRING" id="1120964.GCA_001313265_04109"/>
<evidence type="ECO:0000259" key="1">
    <source>
        <dbReference type="Pfam" id="PF00144"/>
    </source>
</evidence>
<dbReference type="InterPro" id="IPR001466">
    <property type="entry name" value="Beta-lactam-related"/>
</dbReference>
<accession>A0A1H5XFK9</accession>
<protein>
    <submittedName>
        <fullName evidence="2">CubicO group peptidase, beta-lactamase class C family</fullName>
    </submittedName>
</protein>
<keyword evidence="3" id="KW-1185">Reference proteome</keyword>
<dbReference type="SUPFAM" id="SSF56601">
    <property type="entry name" value="beta-lactamase/transpeptidase-like"/>
    <property type="match status" value="1"/>
</dbReference>